<name>A0A135UV49_9PEZI</name>
<feature type="domain" description="Nephrocystin 3-like N-terminal" evidence="3">
    <location>
        <begin position="262"/>
        <end position="381"/>
    </location>
</feature>
<feature type="domain" description="Lipocalin-like" evidence="2">
    <location>
        <begin position="12"/>
        <end position="97"/>
    </location>
</feature>
<comment type="caution">
    <text evidence="4">The sequence shown here is derived from an EMBL/GenBank/DDBJ whole genome shotgun (WGS) entry which is preliminary data.</text>
</comment>
<sequence length="547" mass="61957">MQPTEILAILAGTYQLLNTSATRDGVAVPDRTYGSNPVGILSYSKSGFMSATITSTDPEDRPANLTFPFEDSQSDADWALVGKHSIGYAGPLRISDAFPANATFADVKMEAGMESLLQRCIKTAKELVDEASGLMIATDGKPLRWTKIKVSFRFYWKESKISGIQERLSFIKIEIFQWLQMLLFQHRRELSDHVGSLGDTSAAWDRATNARIDQMSKDIGKLLESTNEAALATELEAFSTPLSRFAEEAKNRGNILQILKCLRPRQLVVASHFFWGIRSGLQSSQEALLRTLLFQIMVQCPEIIPDIFPERYTSPTYALNPWTIETLLYAFERLRSIQLPSKCILVLIDGLDEYKGDHRDLVKFLSNTSQSHDIKICCASRPWPVFEDVYGDLTTRIQMDRLTATDMAIYVRDVLGQHKHYQSLLRSHEAEAIKLVKSISQKSEGVFFWVALVVKSLARGLDNWDDVGILQKRVLELPSDLDDFFQRMLDSIEDVYSETAYRTFSMLMIADMPVPVVCFLIMDTYFDDMMSFKSTNPFRSLKLRSAS</sequence>
<gene>
    <name evidence="4" type="ORF">CSAL01_06799</name>
</gene>
<dbReference type="Proteomes" id="UP000070121">
    <property type="component" value="Unassembled WGS sequence"/>
</dbReference>
<dbReference type="AlphaFoldDB" id="A0A135UV49"/>
<dbReference type="InterPro" id="IPR024311">
    <property type="entry name" value="Lipocalin-like"/>
</dbReference>
<evidence type="ECO:0000259" key="3">
    <source>
        <dbReference type="Pfam" id="PF24883"/>
    </source>
</evidence>
<dbReference type="EMBL" id="JFFI01000994">
    <property type="protein sequence ID" value="KXH64274.1"/>
    <property type="molecule type" value="Genomic_DNA"/>
</dbReference>
<keyword evidence="1" id="KW-0677">Repeat</keyword>
<dbReference type="Pfam" id="PF24883">
    <property type="entry name" value="NPHP3_N"/>
    <property type="match status" value="1"/>
</dbReference>
<organism evidence="4 5">
    <name type="scientific">Colletotrichum salicis</name>
    <dbReference type="NCBI Taxonomy" id="1209931"/>
    <lineage>
        <taxon>Eukaryota</taxon>
        <taxon>Fungi</taxon>
        <taxon>Dikarya</taxon>
        <taxon>Ascomycota</taxon>
        <taxon>Pezizomycotina</taxon>
        <taxon>Sordariomycetes</taxon>
        <taxon>Hypocreomycetidae</taxon>
        <taxon>Glomerellales</taxon>
        <taxon>Glomerellaceae</taxon>
        <taxon>Colletotrichum</taxon>
        <taxon>Colletotrichum acutatum species complex</taxon>
    </lineage>
</organism>
<accession>A0A135UV49</accession>
<dbReference type="STRING" id="1209931.A0A135UV49"/>
<reference evidence="4 5" key="1">
    <citation type="submission" date="2014-02" db="EMBL/GenBank/DDBJ databases">
        <title>The genome sequence of Colletotrichum salicis CBS 607.94.</title>
        <authorList>
            <person name="Baroncelli R."/>
            <person name="Thon M.R."/>
        </authorList>
    </citation>
    <scope>NUCLEOTIDE SEQUENCE [LARGE SCALE GENOMIC DNA]</scope>
    <source>
        <strain evidence="4 5">CBS 607.94</strain>
    </source>
</reference>
<dbReference type="InterPro" id="IPR056884">
    <property type="entry name" value="NPHP3-like_N"/>
</dbReference>
<dbReference type="OrthoDB" id="3904217at2759"/>
<evidence type="ECO:0000313" key="5">
    <source>
        <dbReference type="Proteomes" id="UP000070121"/>
    </source>
</evidence>
<dbReference type="PANTHER" id="PTHR10039:SF5">
    <property type="entry name" value="NACHT DOMAIN-CONTAINING PROTEIN"/>
    <property type="match status" value="1"/>
</dbReference>
<protein>
    <submittedName>
        <fullName evidence="4">Uncharacterized protein</fullName>
    </submittedName>
</protein>
<evidence type="ECO:0000313" key="4">
    <source>
        <dbReference type="EMBL" id="KXH64274.1"/>
    </source>
</evidence>
<dbReference type="PANTHER" id="PTHR10039">
    <property type="entry name" value="AMELOGENIN"/>
    <property type="match status" value="1"/>
</dbReference>
<evidence type="ECO:0000256" key="1">
    <source>
        <dbReference type="ARBA" id="ARBA00022737"/>
    </source>
</evidence>
<evidence type="ECO:0000259" key="2">
    <source>
        <dbReference type="Pfam" id="PF13924"/>
    </source>
</evidence>
<keyword evidence="5" id="KW-1185">Reference proteome</keyword>
<dbReference type="Pfam" id="PF13924">
    <property type="entry name" value="Lipocalin_5"/>
    <property type="match status" value="1"/>
</dbReference>
<proteinExistence type="predicted"/>